<protein>
    <submittedName>
        <fullName evidence="1">Uncharacterized protein</fullName>
    </submittedName>
</protein>
<dbReference type="Proteomes" id="UP001281147">
    <property type="component" value="Unassembled WGS sequence"/>
</dbReference>
<keyword evidence="2" id="KW-1185">Reference proteome</keyword>
<accession>A0ACC3MM06</accession>
<comment type="caution">
    <text evidence="1">The sequence shown here is derived from an EMBL/GenBank/DDBJ whole genome shotgun (WGS) entry which is preliminary data.</text>
</comment>
<reference evidence="1" key="1">
    <citation type="submission" date="2023-07" db="EMBL/GenBank/DDBJ databases">
        <title>Black Yeasts Isolated from many extreme environments.</title>
        <authorList>
            <person name="Coleine C."/>
            <person name="Stajich J.E."/>
            <person name="Selbmann L."/>
        </authorList>
    </citation>
    <scope>NUCLEOTIDE SEQUENCE</scope>
    <source>
        <strain evidence="1">CCFEE 5714</strain>
    </source>
</reference>
<evidence type="ECO:0000313" key="1">
    <source>
        <dbReference type="EMBL" id="KAK3698039.1"/>
    </source>
</evidence>
<gene>
    <name evidence="1" type="ORF">LTR37_017155</name>
</gene>
<dbReference type="EMBL" id="JAUTXU010000216">
    <property type="protein sequence ID" value="KAK3698039.1"/>
    <property type="molecule type" value="Genomic_DNA"/>
</dbReference>
<sequence>MRRPYLIIINLQPCASYDGLLDTELHMQMVKKFEGWLELVHALGCDIIQMPSNFDQSNTTGNMDKLVADMVEVADLAAQQDPVIRIAYEAVSWGAHIDLWEQSWEIVKKVDRANFGLCLDTFHISGRVWADPASSTGKRPNADADLEASLTLLAKEVDVSKVFYVQLSDAEKLDTPLIEGHGYFDAGQPARMSWSRNARLFPYEEEYGGHMPILPIARTIVNELGYRGWISMEIFSRHLLGSGEGIPVEYAKRAIWSYDKLYETLGWNALDDRDK</sequence>
<name>A0ACC3MM06_9PEZI</name>
<organism evidence="1 2">
    <name type="scientific">Vermiconidia calcicola</name>
    <dbReference type="NCBI Taxonomy" id="1690605"/>
    <lineage>
        <taxon>Eukaryota</taxon>
        <taxon>Fungi</taxon>
        <taxon>Dikarya</taxon>
        <taxon>Ascomycota</taxon>
        <taxon>Pezizomycotina</taxon>
        <taxon>Dothideomycetes</taxon>
        <taxon>Dothideomycetidae</taxon>
        <taxon>Mycosphaerellales</taxon>
        <taxon>Extremaceae</taxon>
        <taxon>Vermiconidia</taxon>
    </lineage>
</organism>
<proteinExistence type="predicted"/>
<evidence type="ECO:0000313" key="2">
    <source>
        <dbReference type="Proteomes" id="UP001281147"/>
    </source>
</evidence>